<keyword evidence="1" id="KW-0812">Transmembrane</keyword>
<protein>
    <recommendedName>
        <fullName evidence="4">DUF4381 domain-containing protein</fullName>
    </recommendedName>
</protein>
<evidence type="ECO:0000256" key="1">
    <source>
        <dbReference type="SAM" id="Phobius"/>
    </source>
</evidence>
<feature type="transmembrane region" description="Helical" evidence="1">
    <location>
        <begin position="35"/>
        <end position="56"/>
    </location>
</feature>
<dbReference type="AlphaFoldDB" id="A0A0L8BG46"/>
<dbReference type="EMBL" id="LGAP01000036">
    <property type="protein sequence ID" value="KOF13515.1"/>
    <property type="molecule type" value="Genomic_DNA"/>
</dbReference>
<name>A0A0L8BG46_ENSAD</name>
<dbReference type="RefSeq" id="WP_053252625.1">
    <property type="nucleotide sequence ID" value="NZ_LGAP01000036.1"/>
</dbReference>
<proteinExistence type="predicted"/>
<dbReference type="InterPro" id="IPR025489">
    <property type="entry name" value="DUF4381"/>
</dbReference>
<accession>A0A0L8BG46</accession>
<evidence type="ECO:0000313" key="2">
    <source>
        <dbReference type="EMBL" id="KOF13515.1"/>
    </source>
</evidence>
<reference evidence="3" key="1">
    <citation type="submission" date="2015-07" db="EMBL/GenBank/DDBJ databases">
        <title>Whole genome sequence of an Ensifer adhaerens strain isolated from a cave pool in the Wind Cave National Park.</title>
        <authorList>
            <person name="Eng W.W.H."/>
            <person name="Gan H.M."/>
            <person name="Barton H.A."/>
            <person name="Savka M.A."/>
        </authorList>
    </citation>
    <scope>NUCLEOTIDE SEQUENCE [LARGE SCALE GENOMIC DNA]</scope>
    <source>
        <strain evidence="3">SD006</strain>
    </source>
</reference>
<evidence type="ECO:0000313" key="3">
    <source>
        <dbReference type="Proteomes" id="UP000037425"/>
    </source>
</evidence>
<organism evidence="2 3">
    <name type="scientific">Ensifer adhaerens</name>
    <name type="common">Sinorhizobium morelense</name>
    <dbReference type="NCBI Taxonomy" id="106592"/>
    <lineage>
        <taxon>Bacteria</taxon>
        <taxon>Pseudomonadati</taxon>
        <taxon>Pseudomonadota</taxon>
        <taxon>Alphaproteobacteria</taxon>
        <taxon>Hyphomicrobiales</taxon>
        <taxon>Rhizobiaceae</taxon>
        <taxon>Sinorhizobium/Ensifer group</taxon>
        <taxon>Ensifer</taxon>
    </lineage>
</organism>
<sequence>MEGATPSVDPGLAAALRGLADIALPPPVSMLPQTWAWAVLTALVVLAIAFALWRWYRYREINRYRREALGELRLIEERIGTAQTRGDALAALPVLLKRTALAVWPRETIANLSGRGWTGFLDAHSGGPVLPEAAARFFEEAEYRGPAALASVPEAEAKAHVAAARHWIEAHHVRS</sequence>
<gene>
    <name evidence="2" type="ORF">AC244_30820</name>
</gene>
<keyword evidence="1" id="KW-0472">Membrane</keyword>
<dbReference type="Proteomes" id="UP000037425">
    <property type="component" value="Unassembled WGS sequence"/>
</dbReference>
<keyword evidence="1" id="KW-1133">Transmembrane helix</keyword>
<dbReference type="OrthoDB" id="283083at2"/>
<dbReference type="Pfam" id="PF14316">
    <property type="entry name" value="DUF4381"/>
    <property type="match status" value="1"/>
</dbReference>
<comment type="caution">
    <text evidence="2">The sequence shown here is derived from an EMBL/GenBank/DDBJ whole genome shotgun (WGS) entry which is preliminary data.</text>
</comment>
<dbReference type="PATRIC" id="fig|106592.7.peg.5349"/>
<evidence type="ECO:0008006" key="4">
    <source>
        <dbReference type="Google" id="ProtNLM"/>
    </source>
</evidence>